<dbReference type="RefSeq" id="WP_133442144.1">
    <property type="nucleotide sequence ID" value="NZ_CP034726.1"/>
</dbReference>
<evidence type="ECO:0000259" key="5">
    <source>
        <dbReference type="PROSITE" id="PS50893"/>
    </source>
</evidence>
<dbReference type="GO" id="GO:0005524">
    <property type="term" value="F:ATP binding"/>
    <property type="evidence" value="ECO:0007669"/>
    <property type="project" value="UniProtKB-KW"/>
</dbReference>
<dbReference type="InterPro" id="IPR003439">
    <property type="entry name" value="ABC_transporter-like_ATP-bd"/>
</dbReference>
<reference evidence="7" key="1">
    <citation type="submission" date="2018-12" db="EMBL/GenBank/DDBJ databases">
        <title>A new species of lactobacillus.</title>
        <authorList>
            <person name="Jian Y."/>
            <person name="Xin L."/>
            <person name="Hong Z.J."/>
            <person name="Ming L.Z."/>
            <person name="Hong X.Z."/>
        </authorList>
    </citation>
    <scope>NUCLEOTIDE SEQUENCE [LARGE SCALE GENOMIC DNA]</scope>
    <source>
        <strain evidence="7">HSLZ-75</strain>
    </source>
</reference>
<dbReference type="AlphaFoldDB" id="A0A4P6ZL76"/>
<dbReference type="Gene3D" id="3.40.50.300">
    <property type="entry name" value="P-loop containing nucleotide triphosphate hydrolases"/>
    <property type="match status" value="1"/>
</dbReference>
<evidence type="ECO:0000256" key="2">
    <source>
        <dbReference type="ARBA" id="ARBA00022448"/>
    </source>
</evidence>
<evidence type="ECO:0000256" key="3">
    <source>
        <dbReference type="ARBA" id="ARBA00022741"/>
    </source>
</evidence>
<protein>
    <submittedName>
        <fullName evidence="6">ABC transporter ATP-binding protein</fullName>
    </submittedName>
</protein>
<feature type="domain" description="ABC transporter" evidence="5">
    <location>
        <begin position="4"/>
        <end position="229"/>
    </location>
</feature>
<dbReference type="OrthoDB" id="9804819at2"/>
<dbReference type="SMART" id="SM00382">
    <property type="entry name" value="AAA"/>
    <property type="match status" value="1"/>
</dbReference>
<accession>A0A4P6ZL76</accession>
<dbReference type="PANTHER" id="PTHR42711">
    <property type="entry name" value="ABC TRANSPORTER ATP-BINDING PROTEIN"/>
    <property type="match status" value="1"/>
</dbReference>
<dbReference type="InterPro" id="IPR050763">
    <property type="entry name" value="ABC_transporter_ATP-binding"/>
</dbReference>
<evidence type="ECO:0000313" key="7">
    <source>
        <dbReference type="Proteomes" id="UP000294321"/>
    </source>
</evidence>
<keyword evidence="2" id="KW-0813">Transport</keyword>
<dbReference type="EMBL" id="CP034726">
    <property type="protein sequence ID" value="QBP18585.1"/>
    <property type="molecule type" value="Genomic_DNA"/>
</dbReference>
<dbReference type="Pfam" id="PF00005">
    <property type="entry name" value="ABC_tran"/>
    <property type="match status" value="1"/>
</dbReference>
<proteinExistence type="inferred from homology"/>
<dbReference type="SUPFAM" id="SSF52540">
    <property type="entry name" value="P-loop containing nucleoside triphosphate hydrolases"/>
    <property type="match status" value="1"/>
</dbReference>
<keyword evidence="7" id="KW-1185">Reference proteome</keyword>
<keyword evidence="4 6" id="KW-0067">ATP-binding</keyword>
<evidence type="ECO:0000256" key="4">
    <source>
        <dbReference type="ARBA" id="ARBA00022840"/>
    </source>
</evidence>
<organism evidence="6 7">
    <name type="scientific">Acetilactobacillus jinshanensis</name>
    <dbReference type="NCBI Taxonomy" id="1720083"/>
    <lineage>
        <taxon>Bacteria</taxon>
        <taxon>Bacillati</taxon>
        <taxon>Bacillota</taxon>
        <taxon>Bacilli</taxon>
        <taxon>Lactobacillales</taxon>
        <taxon>Lactobacillaceae</taxon>
        <taxon>Acetilactobacillus</taxon>
    </lineage>
</organism>
<dbReference type="Proteomes" id="UP000294321">
    <property type="component" value="Chromosome"/>
</dbReference>
<dbReference type="PANTHER" id="PTHR42711:SF5">
    <property type="entry name" value="ABC TRANSPORTER ATP-BINDING PROTEIN NATA"/>
    <property type="match status" value="1"/>
</dbReference>
<dbReference type="GO" id="GO:0016887">
    <property type="term" value="F:ATP hydrolysis activity"/>
    <property type="evidence" value="ECO:0007669"/>
    <property type="project" value="InterPro"/>
</dbReference>
<comment type="similarity">
    <text evidence="1">Belongs to the ABC transporter superfamily.</text>
</comment>
<dbReference type="KEGG" id="lji:ELX58_05450"/>
<name>A0A4P6ZL76_9LACO</name>
<dbReference type="InterPro" id="IPR003593">
    <property type="entry name" value="AAA+_ATPase"/>
</dbReference>
<sequence>MALFKVRDLTFTYKNKLAVNHINMDINRGELVAFLGPNGAGKSTTMRMLTGLTKPSSGSISLNGISPSNGNYDHHIGITFQDNALDDSLTVKQNLKLRFRMYHHLDPSFMEMLIRSFGLTGFLNQKYGTLSGGQRRRVDITRSLINKPELLFLDEPSTGPDLQTRLAIWRVLRQLREKCQLSILLTTHYLEEADHADYAYVIDKGSIIAHDTMNNLRDKYAGYVLSVTSSKIPEIIKLLNPDWKYQVNHNHVKILVPGLQSGIKFLNRIKNLVSNVDYRRGDMNDIFIALTGKGVQ</sequence>
<dbReference type="InterPro" id="IPR027417">
    <property type="entry name" value="P-loop_NTPase"/>
</dbReference>
<gene>
    <name evidence="6" type="ORF">ELX58_05450</name>
</gene>
<evidence type="ECO:0000313" key="6">
    <source>
        <dbReference type="EMBL" id="QBP18585.1"/>
    </source>
</evidence>
<keyword evidence="3" id="KW-0547">Nucleotide-binding</keyword>
<dbReference type="PROSITE" id="PS50893">
    <property type="entry name" value="ABC_TRANSPORTER_2"/>
    <property type="match status" value="1"/>
</dbReference>
<evidence type="ECO:0000256" key="1">
    <source>
        <dbReference type="ARBA" id="ARBA00005417"/>
    </source>
</evidence>